<evidence type="ECO:0000256" key="2">
    <source>
        <dbReference type="ARBA" id="ARBA00023295"/>
    </source>
</evidence>
<evidence type="ECO:0000256" key="1">
    <source>
        <dbReference type="ARBA" id="ARBA00022801"/>
    </source>
</evidence>
<dbReference type="Proteomes" id="UP000305848">
    <property type="component" value="Unassembled WGS sequence"/>
</dbReference>
<dbReference type="PRINTS" id="PR00744">
    <property type="entry name" value="GLHYDRLASE37"/>
</dbReference>
<keyword evidence="2" id="KW-0326">Glycosidase</keyword>
<proteinExistence type="predicted"/>
<name>A0A4U3L451_9BACT</name>
<evidence type="ECO:0000313" key="5">
    <source>
        <dbReference type="Proteomes" id="UP000305848"/>
    </source>
</evidence>
<dbReference type="EMBL" id="SZQL01000004">
    <property type="protein sequence ID" value="TKK69898.1"/>
    <property type="molecule type" value="Genomic_DNA"/>
</dbReference>
<dbReference type="SUPFAM" id="SSF48208">
    <property type="entry name" value="Six-hairpin glycosidases"/>
    <property type="match status" value="1"/>
</dbReference>
<organism evidence="4 5">
    <name type="scientific">Ilyomonas limi</name>
    <dbReference type="NCBI Taxonomy" id="2575867"/>
    <lineage>
        <taxon>Bacteria</taxon>
        <taxon>Pseudomonadati</taxon>
        <taxon>Bacteroidota</taxon>
        <taxon>Chitinophagia</taxon>
        <taxon>Chitinophagales</taxon>
        <taxon>Chitinophagaceae</taxon>
        <taxon>Ilyomonas</taxon>
    </lineage>
</organism>
<feature type="signal peptide" evidence="3">
    <location>
        <begin position="1"/>
        <end position="19"/>
    </location>
</feature>
<dbReference type="PROSITE" id="PS00928">
    <property type="entry name" value="TREHALASE_2"/>
    <property type="match status" value="1"/>
</dbReference>
<dbReference type="GO" id="GO:0005993">
    <property type="term" value="P:trehalose catabolic process"/>
    <property type="evidence" value="ECO:0007669"/>
    <property type="project" value="TreeGrafter"/>
</dbReference>
<dbReference type="InterPro" id="IPR018232">
    <property type="entry name" value="Glyco_hydro_37_CS"/>
</dbReference>
<evidence type="ECO:0000256" key="3">
    <source>
        <dbReference type="SAM" id="SignalP"/>
    </source>
</evidence>
<gene>
    <name evidence="4" type="primary">treA</name>
    <name evidence="4" type="ORF">FC093_07420</name>
</gene>
<dbReference type="InterPro" id="IPR008928">
    <property type="entry name" value="6-hairpin_glycosidase_sf"/>
</dbReference>
<keyword evidence="1" id="KW-0378">Hydrolase</keyword>
<comment type="caution">
    <text evidence="4">The sequence shown here is derived from an EMBL/GenBank/DDBJ whole genome shotgun (WGS) entry which is preliminary data.</text>
</comment>
<protein>
    <submittedName>
        <fullName evidence="4">Alpha,alpha-trehalase TreA</fullName>
    </submittedName>
</protein>
<dbReference type="GO" id="GO:0004555">
    <property type="term" value="F:alpha,alpha-trehalase activity"/>
    <property type="evidence" value="ECO:0007669"/>
    <property type="project" value="InterPro"/>
</dbReference>
<dbReference type="NCBIfam" id="NF009773">
    <property type="entry name" value="PRK13270.1"/>
    <property type="match status" value="1"/>
</dbReference>
<feature type="chain" id="PRO_5020190383" evidence="3">
    <location>
        <begin position="20"/>
        <end position="518"/>
    </location>
</feature>
<evidence type="ECO:0000313" key="4">
    <source>
        <dbReference type="EMBL" id="TKK69898.1"/>
    </source>
</evidence>
<dbReference type="AlphaFoldDB" id="A0A4U3L451"/>
<keyword evidence="3" id="KW-0732">Signal</keyword>
<reference evidence="4 5" key="1">
    <citation type="submission" date="2019-05" db="EMBL/GenBank/DDBJ databases">
        <title>Panacibacter sp. strain 17mud1-8 Genome sequencing and assembly.</title>
        <authorList>
            <person name="Chhetri G."/>
        </authorList>
    </citation>
    <scope>NUCLEOTIDE SEQUENCE [LARGE SCALE GENOMIC DNA]</scope>
    <source>
        <strain evidence="4 5">17mud1-8</strain>
    </source>
</reference>
<dbReference type="Pfam" id="PF01204">
    <property type="entry name" value="Trehalase"/>
    <property type="match status" value="1"/>
</dbReference>
<dbReference type="InterPro" id="IPR012341">
    <property type="entry name" value="6hp_glycosidase-like_sf"/>
</dbReference>
<dbReference type="PROSITE" id="PS00927">
    <property type="entry name" value="TREHALASE_1"/>
    <property type="match status" value="1"/>
</dbReference>
<keyword evidence="5" id="KW-1185">Reference proteome</keyword>
<dbReference type="OrthoDB" id="106887at2"/>
<sequence>MKKTFLLVVMQFILLIVFAQTPKTPDQIYGQLFVDVQMNRIFPDNKTFVDCIPKRDPKAIVADYLKAKHNPALRFSLLRFVEENFEIPVSPTSQYKSDTAASVKVHIQQLWNILKRNPDVPAEGSSLLPLPYAYIVPGGRFREIYYWDSYFTMLGLQESGEHEVLENMVNNFAYMLNKYGHIPNGNRTYYLSRSQPPFFSMMLDLLAERKGNSVYALYQNVLLKEYNYFMDKTANTKHVVTMPDGSILNRYWDQGTRPRQESFYHDSTVAVDYKGNRAMLYKNLRSGAESGLDFSSRWFADGEHLSTVEVTNFVPVDLNGLLYHLELTLAKSYKETGNLLRANYYTQLAERRKKAINKYLWNAKDNWYYDYNISGKKLSSAVTIMGISPLFFNVASTEQAHAAAQFAKAQLLKSGGFITTLKNTGQQWDAPNGWAPLQWLAIKGLENYEEHELAREAAVRWAALNIKVFHRTGKLMEKYNVVDTNLEAGGGEYQSQDGFGWTNGVLLKLMDMYDIKDR</sequence>
<dbReference type="InterPro" id="IPR001661">
    <property type="entry name" value="Glyco_hydro_37"/>
</dbReference>
<accession>A0A4U3L451</accession>
<dbReference type="Gene3D" id="1.50.10.10">
    <property type="match status" value="1"/>
</dbReference>
<dbReference type="PANTHER" id="PTHR23403:SF1">
    <property type="entry name" value="TREHALASE"/>
    <property type="match status" value="1"/>
</dbReference>
<dbReference type="PANTHER" id="PTHR23403">
    <property type="entry name" value="TREHALASE"/>
    <property type="match status" value="1"/>
</dbReference>
<dbReference type="NCBIfam" id="NF009774">
    <property type="entry name" value="PRK13271.1"/>
    <property type="match status" value="1"/>
</dbReference>